<dbReference type="InterPro" id="IPR006311">
    <property type="entry name" value="TAT_signal"/>
</dbReference>
<gene>
    <name evidence="3" type="ORF">FHU37_001909</name>
</gene>
<evidence type="ECO:0000313" key="3">
    <source>
        <dbReference type="EMBL" id="NYI04966.1"/>
    </source>
</evidence>
<feature type="compositionally biased region" description="Pro residues" evidence="2">
    <location>
        <begin position="680"/>
        <end position="690"/>
    </location>
</feature>
<accession>A0A852ZR93</accession>
<keyword evidence="1" id="KW-0732">Signal</keyword>
<dbReference type="EMBL" id="JACBZD010000001">
    <property type="protein sequence ID" value="NYI04966.1"/>
    <property type="molecule type" value="Genomic_DNA"/>
</dbReference>
<dbReference type="SUPFAM" id="SSF51126">
    <property type="entry name" value="Pectin lyase-like"/>
    <property type="match status" value="1"/>
</dbReference>
<organism evidence="3 4">
    <name type="scientific">Allostreptomyces psammosilenae</name>
    <dbReference type="NCBI Taxonomy" id="1892865"/>
    <lineage>
        <taxon>Bacteria</taxon>
        <taxon>Bacillati</taxon>
        <taxon>Actinomycetota</taxon>
        <taxon>Actinomycetes</taxon>
        <taxon>Kitasatosporales</taxon>
        <taxon>Streptomycetaceae</taxon>
        <taxon>Allostreptomyces</taxon>
    </lineage>
</organism>
<dbReference type="RefSeq" id="WP_179813791.1">
    <property type="nucleotide sequence ID" value="NZ_JACBZD010000001.1"/>
</dbReference>
<reference evidence="3 4" key="1">
    <citation type="submission" date="2020-07" db="EMBL/GenBank/DDBJ databases">
        <title>Sequencing the genomes of 1000 actinobacteria strains.</title>
        <authorList>
            <person name="Klenk H.-P."/>
        </authorList>
    </citation>
    <scope>NUCLEOTIDE SEQUENCE [LARGE SCALE GENOMIC DNA]</scope>
    <source>
        <strain evidence="3 4">DSM 42178</strain>
    </source>
</reference>
<dbReference type="InterPro" id="IPR052387">
    <property type="entry name" value="Fibrocystin"/>
</dbReference>
<dbReference type="Gene3D" id="2.160.20.10">
    <property type="entry name" value="Single-stranded right-handed beta-helix, Pectin lyase-like"/>
    <property type="match status" value="1"/>
</dbReference>
<dbReference type="PANTHER" id="PTHR46769">
    <property type="entry name" value="POLYCYSTIC KIDNEY AND HEPATIC DISEASE 1 (AUTOSOMAL RECESSIVE)-LIKE 1"/>
    <property type="match status" value="1"/>
</dbReference>
<dbReference type="InterPro" id="IPR011050">
    <property type="entry name" value="Pectin_lyase_fold/virulence"/>
</dbReference>
<evidence type="ECO:0000256" key="2">
    <source>
        <dbReference type="SAM" id="MobiDB-lite"/>
    </source>
</evidence>
<proteinExistence type="predicted"/>
<evidence type="ECO:0008006" key="5">
    <source>
        <dbReference type="Google" id="ProtNLM"/>
    </source>
</evidence>
<protein>
    <recommendedName>
        <fullName evidence="5">G8 domain-containing protein</fullName>
    </recommendedName>
</protein>
<dbReference type="PROSITE" id="PS51318">
    <property type="entry name" value="TAT"/>
    <property type="match status" value="1"/>
</dbReference>
<dbReference type="Proteomes" id="UP000567795">
    <property type="component" value="Unassembled WGS sequence"/>
</dbReference>
<comment type="caution">
    <text evidence="3">The sequence shown here is derived from an EMBL/GenBank/DDBJ whole genome shotgun (WGS) entry which is preliminary data.</text>
</comment>
<keyword evidence="4" id="KW-1185">Reference proteome</keyword>
<dbReference type="PANTHER" id="PTHR46769:SF2">
    <property type="entry name" value="FIBROCYSTIN-L ISOFORM 2 PRECURSOR-RELATED"/>
    <property type="match status" value="1"/>
</dbReference>
<dbReference type="InterPro" id="IPR012334">
    <property type="entry name" value="Pectin_lyas_fold"/>
</dbReference>
<dbReference type="AlphaFoldDB" id="A0A852ZR93"/>
<name>A0A852ZR93_9ACTN</name>
<sequence>MQESAPPAPGRPGRRSVVRYGLAAGAAAALGGAAVTVHRARSGDDRPAAAARTVTPRGPSTTWSDPDGWDGPPPGPDSHVVLTGPVLLDTDAEVASLTIEATGSLEYAGDRTLTLASAGNVVVAGTLTLAPDRPDLVHTLRLTGADEAAFRGTVMEPTDTDTGVWVVGAGVLRWHGADRTAWIRADGPARAGDTTLHLAADPAGWRPGDEIVVTPTAPPGADGATDGHELRTLTALSGRTLTLDRALEHDHPAVAPAGGAPVGAEVLNLTRNVRVEGTATGRAHVHITSSARQEIRHTRLRWMGPRRDTAETWRSPEGVRPVTAGLTGRYALHFHMLGDASRGTLVEGVVVTDTGHHAFVPHASHGITFRGCVSHDTWEDPYWWDDAPDTRTPQEPSDEVRWEGCVASLVRVDPPFRGYRLAGFSLGAGVGSRATGCVAVGVQGSEGSAGFSWPEGGNGEWRVDGCLAHNNAGGGLFVWQNRSRPDTISHFVAFHNGGPGINHGAYLNDFVYTGALLHGNAGGGVLLHALGAERGATFADLHVDGAGLAAHAVVTRHHQLPGAPVRFVRCAFGGYRDAGASFPLADGAPENVEFIDCTFTPAAGSDAPELRLDDGLPGDTRIVLRPPGGRPVAVLPAAGAAHADATAVPGWNARTRPTDLEAAPGAPRRPPVGAPVSAPTGPPPAAPSGS</sequence>
<feature type="region of interest" description="Disordered" evidence="2">
    <location>
        <begin position="39"/>
        <end position="77"/>
    </location>
</feature>
<evidence type="ECO:0000313" key="4">
    <source>
        <dbReference type="Proteomes" id="UP000567795"/>
    </source>
</evidence>
<evidence type="ECO:0000256" key="1">
    <source>
        <dbReference type="ARBA" id="ARBA00022729"/>
    </source>
</evidence>
<feature type="region of interest" description="Disordered" evidence="2">
    <location>
        <begin position="646"/>
        <end position="690"/>
    </location>
</feature>